<dbReference type="AlphaFoldDB" id="A0A382R9U0"/>
<dbReference type="CDD" id="cd02966">
    <property type="entry name" value="TlpA_like_family"/>
    <property type="match status" value="1"/>
</dbReference>
<dbReference type="Gene3D" id="3.40.30.10">
    <property type="entry name" value="Glutaredoxin"/>
    <property type="match status" value="1"/>
</dbReference>
<dbReference type="SUPFAM" id="SSF52833">
    <property type="entry name" value="Thioredoxin-like"/>
    <property type="match status" value="1"/>
</dbReference>
<accession>A0A382R9U0</accession>
<feature type="non-terminal residue" evidence="4">
    <location>
        <position position="1"/>
    </location>
</feature>
<dbReference type="InterPro" id="IPR013766">
    <property type="entry name" value="Thioredoxin_domain"/>
</dbReference>
<protein>
    <recommendedName>
        <fullName evidence="3">Thioredoxin domain-containing protein</fullName>
    </recommendedName>
</protein>
<evidence type="ECO:0000313" key="4">
    <source>
        <dbReference type="EMBL" id="SVC93788.1"/>
    </source>
</evidence>
<dbReference type="PANTHER" id="PTHR42852">
    <property type="entry name" value="THIOL:DISULFIDE INTERCHANGE PROTEIN DSBE"/>
    <property type="match status" value="1"/>
</dbReference>
<feature type="domain" description="Thioredoxin" evidence="3">
    <location>
        <begin position="19"/>
        <end position="154"/>
    </location>
</feature>
<sequence length="154" mass="17841">MIKKIKTTIFLSVFLISFGVSQEKVPNLRLKMLNGKYAKLHDFLKDGPMVIDFWATWCEPCKKQMKYLNDFHNHFSDTGFKVLTVNTDTPKSTSKVKSYIRSKKLDFFVAVDPNNQVMKKMRVKLMPTTILVDKDASIIYRHQGYLPGDESDIL</sequence>
<evidence type="ECO:0000256" key="1">
    <source>
        <dbReference type="ARBA" id="ARBA00004196"/>
    </source>
</evidence>
<dbReference type="PROSITE" id="PS51352">
    <property type="entry name" value="THIOREDOXIN_2"/>
    <property type="match status" value="1"/>
</dbReference>
<dbReference type="EMBL" id="UINC01119737">
    <property type="protein sequence ID" value="SVC93788.1"/>
    <property type="molecule type" value="Genomic_DNA"/>
</dbReference>
<keyword evidence="2" id="KW-0201">Cytochrome c-type biogenesis</keyword>
<evidence type="ECO:0000259" key="3">
    <source>
        <dbReference type="PROSITE" id="PS51352"/>
    </source>
</evidence>
<dbReference type="GO" id="GO:0016491">
    <property type="term" value="F:oxidoreductase activity"/>
    <property type="evidence" value="ECO:0007669"/>
    <property type="project" value="InterPro"/>
</dbReference>
<feature type="non-terminal residue" evidence="4">
    <location>
        <position position="154"/>
    </location>
</feature>
<dbReference type="PANTHER" id="PTHR42852:SF17">
    <property type="entry name" value="THIOREDOXIN-LIKE PROTEIN HI_1115"/>
    <property type="match status" value="1"/>
</dbReference>
<reference evidence="4" key="1">
    <citation type="submission" date="2018-05" db="EMBL/GenBank/DDBJ databases">
        <authorList>
            <person name="Lanie J.A."/>
            <person name="Ng W.-L."/>
            <person name="Kazmierczak K.M."/>
            <person name="Andrzejewski T.M."/>
            <person name="Davidsen T.M."/>
            <person name="Wayne K.J."/>
            <person name="Tettelin H."/>
            <person name="Glass J.I."/>
            <person name="Rusch D."/>
            <person name="Podicherti R."/>
            <person name="Tsui H.-C.T."/>
            <person name="Winkler M.E."/>
        </authorList>
    </citation>
    <scope>NUCLEOTIDE SEQUENCE</scope>
</reference>
<dbReference type="InterPro" id="IPR017937">
    <property type="entry name" value="Thioredoxin_CS"/>
</dbReference>
<comment type="subcellular location">
    <subcellularLocation>
        <location evidence="1">Cell envelope</location>
    </subcellularLocation>
</comment>
<dbReference type="InterPro" id="IPR036249">
    <property type="entry name" value="Thioredoxin-like_sf"/>
</dbReference>
<dbReference type="Pfam" id="PF08534">
    <property type="entry name" value="Redoxin"/>
    <property type="match status" value="1"/>
</dbReference>
<dbReference type="GO" id="GO:0030313">
    <property type="term" value="C:cell envelope"/>
    <property type="evidence" value="ECO:0007669"/>
    <property type="project" value="UniProtKB-SubCell"/>
</dbReference>
<dbReference type="InterPro" id="IPR013740">
    <property type="entry name" value="Redoxin"/>
</dbReference>
<name>A0A382R9U0_9ZZZZ</name>
<gene>
    <name evidence="4" type="ORF">METZ01_LOCUS346642</name>
</gene>
<organism evidence="4">
    <name type="scientific">marine metagenome</name>
    <dbReference type="NCBI Taxonomy" id="408172"/>
    <lineage>
        <taxon>unclassified sequences</taxon>
        <taxon>metagenomes</taxon>
        <taxon>ecological metagenomes</taxon>
    </lineage>
</organism>
<evidence type="ECO:0000256" key="2">
    <source>
        <dbReference type="ARBA" id="ARBA00022748"/>
    </source>
</evidence>
<dbReference type="PROSITE" id="PS00194">
    <property type="entry name" value="THIOREDOXIN_1"/>
    <property type="match status" value="1"/>
</dbReference>
<dbReference type="InterPro" id="IPR050553">
    <property type="entry name" value="Thioredoxin_ResA/DsbE_sf"/>
</dbReference>
<proteinExistence type="predicted"/>
<dbReference type="GO" id="GO:0017004">
    <property type="term" value="P:cytochrome complex assembly"/>
    <property type="evidence" value="ECO:0007669"/>
    <property type="project" value="UniProtKB-KW"/>
</dbReference>